<keyword evidence="1" id="KW-1133">Transmembrane helix</keyword>
<dbReference type="Proteomes" id="UP000670527">
    <property type="component" value="Unassembled WGS sequence"/>
</dbReference>
<dbReference type="RefSeq" id="WP_208308604.1">
    <property type="nucleotide sequence ID" value="NZ_JAGETX010000011.1"/>
</dbReference>
<feature type="transmembrane region" description="Helical" evidence="1">
    <location>
        <begin position="39"/>
        <end position="58"/>
    </location>
</feature>
<keyword evidence="1" id="KW-0472">Membrane</keyword>
<proteinExistence type="predicted"/>
<protein>
    <submittedName>
        <fullName evidence="2">Uncharacterized protein</fullName>
    </submittedName>
</protein>
<keyword evidence="3" id="KW-1185">Reference proteome</keyword>
<sequence>MATLKSLAWKGLYLNLALNLFGLLAIVVCNVGHVYCFALVYYLSGALFLGPPLLLLTIEGAPAGTFRRPRLPQAHRYRTLFWLNQGIVALIFLPTFLLA</sequence>
<feature type="transmembrane region" description="Helical" evidence="1">
    <location>
        <begin position="12"/>
        <end position="33"/>
    </location>
</feature>
<gene>
    <name evidence="2" type="ORF">J4D97_16915</name>
</gene>
<organism evidence="2 3">
    <name type="scientific">Hymenobacter defluvii</name>
    <dbReference type="NCBI Taxonomy" id="2054411"/>
    <lineage>
        <taxon>Bacteria</taxon>
        <taxon>Pseudomonadati</taxon>
        <taxon>Bacteroidota</taxon>
        <taxon>Cytophagia</taxon>
        <taxon>Cytophagales</taxon>
        <taxon>Hymenobacteraceae</taxon>
        <taxon>Hymenobacter</taxon>
    </lineage>
</organism>
<dbReference type="EMBL" id="JAGETX010000011">
    <property type="protein sequence ID" value="MBO3272339.1"/>
    <property type="molecule type" value="Genomic_DNA"/>
</dbReference>
<comment type="caution">
    <text evidence="2">The sequence shown here is derived from an EMBL/GenBank/DDBJ whole genome shotgun (WGS) entry which is preliminary data.</text>
</comment>
<feature type="transmembrane region" description="Helical" evidence="1">
    <location>
        <begin position="79"/>
        <end position="98"/>
    </location>
</feature>
<name>A0ABS3TIC7_9BACT</name>
<accession>A0ABS3TIC7</accession>
<keyword evidence="1" id="KW-0812">Transmembrane</keyword>
<evidence type="ECO:0000256" key="1">
    <source>
        <dbReference type="SAM" id="Phobius"/>
    </source>
</evidence>
<evidence type="ECO:0000313" key="2">
    <source>
        <dbReference type="EMBL" id="MBO3272339.1"/>
    </source>
</evidence>
<reference evidence="2 3" key="1">
    <citation type="submission" date="2021-03" db="EMBL/GenBank/DDBJ databases">
        <authorList>
            <person name="Kim M.K."/>
        </authorList>
    </citation>
    <scope>NUCLEOTIDE SEQUENCE [LARGE SCALE GENOMIC DNA]</scope>
    <source>
        <strain evidence="2 3">BT507</strain>
    </source>
</reference>
<evidence type="ECO:0000313" key="3">
    <source>
        <dbReference type="Proteomes" id="UP000670527"/>
    </source>
</evidence>